<dbReference type="Proteomes" id="UP000320762">
    <property type="component" value="Unassembled WGS sequence"/>
</dbReference>
<evidence type="ECO:0000313" key="2">
    <source>
        <dbReference type="EMBL" id="TRM70416.1"/>
    </source>
</evidence>
<proteinExistence type="predicted"/>
<gene>
    <name evidence="2" type="ORF">BD626DRAFT_625602</name>
</gene>
<dbReference type="OrthoDB" id="10565804at2759"/>
<evidence type="ECO:0000313" key="3">
    <source>
        <dbReference type="Proteomes" id="UP000320762"/>
    </source>
</evidence>
<sequence length="369" mass="40554">MGTPMPFGPSPDLPPFAHHFPSLSSSTRPPLTSRLRSTGRQMAQKFKTIGFTRKTGGTNTLLKAALENASKTPPLPSPSTFVFRHSDVEEYADIFTHAPLTRAPTRTGEVVQTPPPSVALDEPAPMRLPIDENLRLATPHPSLTHALPVIPPPPGAHYGEDPDVLHPPSIPGPDYPEPDGAADSSSLTHYPLCRLEDTQRFVSLDGFAGPHRLYRLMPVEEKRSPLTLQTGVPFTILDDWMPEGRGTLWPMEVLREDVAGGTALIIAGYRGIPLAVQTELREVRMMMSRKKVWAFYASELEEAAKLDDEGEERAEHLHRMHEVARATVIWRLTCLVSNKTVPPDNHPAPGNEGLHIVRLLGMLALPGAQ</sequence>
<accession>A0A550D069</accession>
<organism evidence="2 3">
    <name type="scientific">Schizophyllum amplum</name>
    <dbReference type="NCBI Taxonomy" id="97359"/>
    <lineage>
        <taxon>Eukaryota</taxon>
        <taxon>Fungi</taxon>
        <taxon>Dikarya</taxon>
        <taxon>Basidiomycota</taxon>
        <taxon>Agaricomycotina</taxon>
        <taxon>Agaricomycetes</taxon>
        <taxon>Agaricomycetidae</taxon>
        <taxon>Agaricales</taxon>
        <taxon>Schizophyllaceae</taxon>
        <taxon>Schizophyllum</taxon>
    </lineage>
</organism>
<feature type="region of interest" description="Disordered" evidence="1">
    <location>
        <begin position="1"/>
        <end position="42"/>
    </location>
</feature>
<feature type="region of interest" description="Disordered" evidence="1">
    <location>
        <begin position="105"/>
        <end position="124"/>
    </location>
</feature>
<feature type="region of interest" description="Disordered" evidence="1">
    <location>
        <begin position="151"/>
        <end position="185"/>
    </location>
</feature>
<evidence type="ECO:0000256" key="1">
    <source>
        <dbReference type="SAM" id="MobiDB-lite"/>
    </source>
</evidence>
<protein>
    <submittedName>
        <fullName evidence="2">Uncharacterized protein</fullName>
    </submittedName>
</protein>
<name>A0A550D069_9AGAR</name>
<feature type="compositionally biased region" description="Pro residues" evidence="1">
    <location>
        <begin position="1"/>
        <end position="14"/>
    </location>
</feature>
<reference evidence="2 3" key="1">
    <citation type="journal article" date="2019" name="New Phytol.">
        <title>Comparative genomics reveals unique wood-decay strategies and fruiting body development in the Schizophyllaceae.</title>
        <authorList>
            <person name="Almasi E."/>
            <person name="Sahu N."/>
            <person name="Krizsan K."/>
            <person name="Balint B."/>
            <person name="Kovacs G.M."/>
            <person name="Kiss B."/>
            <person name="Cseklye J."/>
            <person name="Drula E."/>
            <person name="Henrissat B."/>
            <person name="Nagy I."/>
            <person name="Chovatia M."/>
            <person name="Adam C."/>
            <person name="LaButti K."/>
            <person name="Lipzen A."/>
            <person name="Riley R."/>
            <person name="Grigoriev I.V."/>
            <person name="Nagy L.G."/>
        </authorList>
    </citation>
    <scope>NUCLEOTIDE SEQUENCE [LARGE SCALE GENOMIC DNA]</scope>
    <source>
        <strain evidence="2 3">NL-1724</strain>
    </source>
</reference>
<comment type="caution">
    <text evidence="2">The sequence shown here is derived from an EMBL/GenBank/DDBJ whole genome shotgun (WGS) entry which is preliminary data.</text>
</comment>
<dbReference type="AlphaFoldDB" id="A0A550D069"/>
<keyword evidence="3" id="KW-1185">Reference proteome</keyword>
<feature type="compositionally biased region" description="Low complexity" evidence="1">
    <location>
        <begin position="21"/>
        <end position="38"/>
    </location>
</feature>
<dbReference type="EMBL" id="VDMD01000001">
    <property type="protein sequence ID" value="TRM70416.1"/>
    <property type="molecule type" value="Genomic_DNA"/>
</dbReference>